<dbReference type="InterPro" id="IPR025997">
    <property type="entry name" value="SBP_2_dom"/>
</dbReference>
<dbReference type="PROSITE" id="PS51257">
    <property type="entry name" value="PROKAR_LIPOPROTEIN"/>
    <property type="match status" value="1"/>
</dbReference>
<comment type="caution">
    <text evidence="6">The sequence shown here is derived from an EMBL/GenBank/DDBJ whole genome shotgun (WGS) entry which is preliminary data.</text>
</comment>
<dbReference type="Gene3D" id="3.40.50.2300">
    <property type="match status" value="2"/>
</dbReference>
<comment type="subcellular location">
    <subcellularLocation>
        <location evidence="1">Cell envelope</location>
    </subcellularLocation>
</comment>
<dbReference type="GO" id="GO:0030246">
    <property type="term" value="F:carbohydrate binding"/>
    <property type="evidence" value="ECO:0007669"/>
    <property type="project" value="UniProtKB-ARBA"/>
</dbReference>
<evidence type="ECO:0000256" key="3">
    <source>
        <dbReference type="ARBA" id="ARBA00022729"/>
    </source>
</evidence>
<dbReference type="GO" id="GO:0030313">
    <property type="term" value="C:cell envelope"/>
    <property type="evidence" value="ECO:0007669"/>
    <property type="project" value="UniProtKB-SubCell"/>
</dbReference>
<feature type="signal peptide" evidence="4">
    <location>
        <begin position="1"/>
        <end position="25"/>
    </location>
</feature>
<gene>
    <name evidence="6" type="ORF">GCM10011314_15830</name>
</gene>
<organism evidence="6 7">
    <name type="scientific">Knoellia flava</name>
    <dbReference type="NCBI Taxonomy" id="913969"/>
    <lineage>
        <taxon>Bacteria</taxon>
        <taxon>Bacillati</taxon>
        <taxon>Actinomycetota</taxon>
        <taxon>Actinomycetes</taxon>
        <taxon>Micrococcales</taxon>
        <taxon>Intrasporangiaceae</taxon>
        <taxon>Knoellia</taxon>
    </lineage>
</organism>
<evidence type="ECO:0000313" key="7">
    <source>
        <dbReference type="Proteomes" id="UP000628079"/>
    </source>
</evidence>
<dbReference type="PANTHER" id="PTHR46847">
    <property type="entry name" value="D-ALLOSE-BINDING PERIPLASMIC PROTEIN-RELATED"/>
    <property type="match status" value="1"/>
</dbReference>
<evidence type="ECO:0000256" key="2">
    <source>
        <dbReference type="ARBA" id="ARBA00007639"/>
    </source>
</evidence>
<name>A0A8H9KQY8_9MICO</name>
<reference evidence="6" key="1">
    <citation type="journal article" date="2014" name="Int. J. Syst. Evol. Microbiol.">
        <title>Complete genome sequence of Corynebacterium casei LMG S-19264T (=DSM 44701T), isolated from a smear-ripened cheese.</title>
        <authorList>
            <consortium name="US DOE Joint Genome Institute (JGI-PGF)"/>
            <person name="Walter F."/>
            <person name="Albersmeier A."/>
            <person name="Kalinowski J."/>
            <person name="Ruckert C."/>
        </authorList>
    </citation>
    <scope>NUCLEOTIDE SEQUENCE</scope>
    <source>
        <strain evidence="6">CGMCC 1.10749</strain>
    </source>
</reference>
<evidence type="ECO:0000259" key="5">
    <source>
        <dbReference type="Pfam" id="PF13407"/>
    </source>
</evidence>
<reference evidence="6" key="2">
    <citation type="submission" date="2020-09" db="EMBL/GenBank/DDBJ databases">
        <authorList>
            <person name="Sun Q."/>
            <person name="Zhou Y."/>
        </authorList>
    </citation>
    <scope>NUCLEOTIDE SEQUENCE</scope>
    <source>
        <strain evidence="6">CGMCC 1.10749</strain>
    </source>
</reference>
<dbReference type="Pfam" id="PF13407">
    <property type="entry name" value="Peripla_BP_4"/>
    <property type="match status" value="1"/>
</dbReference>
<dbReference type="InterPro" id="IPR028082">
    <property type="entry name" value="Peripla_BP_I"/>
</dbReference>
<evidence type="ECO:0000256" key="1">
    <source>
        <dbReference type="ARBA" id="ARBA00004196"/>
    </source>
</evidence>
<dbReference type="EMBL" id="BMEA01000001">
    <property type="protein sequence ID" value="GGB77018.1"/>
    <property type="molecule type" value="Genomic_DNA"/>
</dbReference>
<accession>A0A8H9KQY8</accession>
<evidence type="ECO:0000256" key="4">
    <source>
        <dbReference type="SAM" id="SignalP"/>
    </source>
</evidence>
<protein>
    <submittedName>
        <fullName evidence="6">Sugar ABC transporter</fullName>
    </submittedName>
</protein>
<keyword evidence="3 4" id="KW-0732">Signal</keyword>
<dbReference type="SUPFAM" id="SSF53822">
    <property type="entry name" value="Periplasmic binding protein-like I"/>
    <property type="match status" value="1"/>
</dbReference>
<feature type="domain" description="Periplasmic binding protein" evidence="5">
    <location>
        <begin position="44"/>
        <end position="321"/>
    </location>
</feature>
<comment type="similarity">
    <text evidence="2">Belongs to the bacterial solute-binding protein 2 family.</text>
</comment>
<proteinExistence type="inferred from homology"/>
<dbReference type="RefSeq" id="WP_035945946.1">
    <property type="nucleotide sequence ID" value="NZ_BMEA01000001.1"/>
</dbReference>
<dbReference type="PANTHER" id="PTHR46847:SF1">
    <property type="entry name" value="D-ALLOSE-BINDING PERIPLASMIC PROTEIN-RELATED"/>
    <property type="match status" value="1"/>
</dbReference>
<sequence>MRTTSRASRALVLAVAASTALGLSACNRSSDSDTGSGGEAAVGVALITKDSTNPFFVAMQQGAKADAQKNNVKLTVASGKQEGDDQGQITAIEDAIARGDKGILITPMSTGVNAAIKKARDAGLYVIALDTPPDPADTVDITFATDNREAGKLIGQWAAAQMAGKPATIALLDLFNDKIVSVDYNRDQGFLEGMGIDVKDGKKNGDEAKTGKYSASGGGDYTIVCNEAGNGAEDGGRSAMEKCLAKNPNINLVYTINEPTAVGANAALKAAGKTATIVSVDGGCAGVASVKSGVIGATAQQYPLKMATEGMAAIASVARGGEKPQPDSGLDFKNTGVALVTDKPADGVESITSDEGSKICWGN</sequence>
<dbReference type="AlphaFoldDB" id="A0A8H9KQY8"/>
<evidence type="ECO:0000313" key="6">
    <source>
        <dbReference type="EMBL" id="GGB77018.1"/>
    </source>
</evidence>
<dbReference type="Proteomes" id="UP000628079">
    <property type="component" value="Unassembled WGS sequence"/>
</dbReference>
<feature type="chain" id="PRO_5039519624" evidence="4">
    <location>
        <begin position="26"/>
        <end position="363"/>
    </location>
</feature>